<evidence type="ECO:0000256" key="2">
    <source>
        <dbReference type="ARBA" id="ARBA00012528"/>
    </source>
</evidence>
<evidence type="ECO:0000313" key="7">
    <source>
        <dbReference type="Proteomes" id="UP000318126"/>
    </source>
</evidence>
<evidence type="ECO:0000256" key="3">
    <source>
        <dbReference type="ARBA" id="ARBA00034247"/>
    </source>
</evidence>
<dbReference type="FunFam" id="3.30.70.270:FF:000001">
    <property type="entry name" value="Diguanylate cyclase domain protein"/>
    <property type="match status" value="1"/>
</dbReference>
<comment type="caution">
    <text evidence="6">The sequence shown here is derived from an EMBL/GenBank/DDBJ whole genome shotgun (WGS) entry which is preliminary data.</text>
</comment>
<dbReference type="InterPro" id="IPR029787">
    <property type="entry name" value="Nucleotide_cyclase"/>
</dbReference>
<dbReference type="PROSITE" id="PS50887">
    <property type="entry name" value="GGDEF"/>
    <property type="match status" value="1"/>
</dbReference>
<dbReference type="SUPFAM" id="SSF55073">
    <property type="entry name" value="Nucleotide cyclase"/>
    <property type="match status" value="1"/>
</dbReference>
<name>A0A553JSX4_SHEHA</name>
<keyword evidence="4" id="KW-0812">Transmembrane</keyword>
<proteinExistence type="predicted"/>
<dbReference type="AlphaFoldDB" id="A0A553JSX4"/>
<dbReference type="GO" id="GO:0052621">
    <property type="term" value="F:diguanylate cyclase activity"/>
    <property type="evidence" value="ECO:0007669"/>
    <property type="project" value="UniProtKB-EC"/>
</dbReference>
<dbReference type="Pfam" id="PF00990">
    <property type="entry name" value="GGDEF"/>
    <property type="match status" value="1"/>
</dbReference>
<dbReference type="RefSeq" id="WP_143563160.1">
    <property type="nucleotide sequence ID" value="NZ_BMPL01000003.1"/>
</dbReference>
<comment type="catalytic activity">
    <reaction evidence="3">
        <text>2 GTP = 3',3'-c-di-GMP + 2 diphosphate</text>
        <dbReference type="Rhea" id="RHEA:24898"/>
        <dbReference type="ChEBI" id="CHEBI:33019"/>
        <dbReference type="ChEBI" id="CHEBI:37565"/>
        <dbReference type="ChEBI" id="CHEBI:58805"/>
        <dbReference type="EC" id="2.7.7.65"/>
    </reaction>
</comment>
<evidence type="ECO:0000256" key="1">
    <source>
        <dbReference type="ARBA" id="ARBA00001946"/>
    </source>
</evidence>
<comment type="cofactor">
    <cofactor evidence="1">
        <name>Mg(2+)</name>
        <dbReference type="ChEBI" id="CHEBI:18420"/>
    </cofactor>
</comment>
<dbReference type="Proteomes" id="UP000318126">
    <property type="component" value="Unassembled WGS sequence"/>
</dbReference>
<dbReference type="Gene3D" id="3.30.70.270">
    <property type="match status" value="1"/>
</dbReference>
<evidence type="ECO:0000259" key="5">
    <source>
        <dbReference type="PROSITE" id="PS50887"/>
    </source>
</evidence>
<gene>
    <name evidence="6" type="ORF">FN961_03475</name>
</gene>
<dbReference type="GO" id="GO:1902201">
    <property type="term" value="P:negative regulation of bacterial-type flagellum-dependent cell motility"/>
    <property type="evidence" value="ECO:0007669"/>
    <property type="project" value="TreeGrafter"/>
</dbReference>
<accession>A0A553JSX4</accession>
<dbReference type="GO" id="GO:0043709">
    <property type="term" value="P:cell adhesion involved in single-species biofilm formation"/>
    <property type="evidence" value="ECO:0007669"/>
    <property type="project" value="TreeGrafter"/>
</dbReference>
<reference evidence="7" key="1">
    <citation type="submission" date="2019-07" db="EMBL/GenBank/DDBJ databases">
        <title>Shewanella sp. YLB-08 draft genomic sequence.</title>
        <authorList>
            <person name="Yu L."/>
        </authorList>
    </citation>
    <scope>NUCLEOTIDE SEQUENCE [LARGE SCALE GENOMIC DNA]</scope>
    <source>
        <strain evidence="7">JCM 20706</strain>
    </source>
</reference>
<dbReference type="SMART" id="SM00267">
    <property type="entry name" value="GGDEF"/>
    <property type="match status" value="1"/>
</dbReference>
<keyword evidence="4" id="KW-0472">Membrane</keyword>
<evidence type="ECO:0000256" key="4">
    <source>
        <dbReference type="SAM" id="Phobius"/>
    </source>
</evidence>
<dbReference type="InterPro" id="IPR000160">
    <property type="entry name" value="GGDEF_dom"/>
</dbReference>
<dbReference type="PANTHER" id="PTHR45138">
    <property type="entry name" value="REGULATORY COMPONENTS OF SENSORY TRANSDUCTION SYSTEM"/>
    <property type="match status" value="1"/>
</dbReference>
<feature type="transmembrane region" description="Helical" evidence="4">
    <location>
        <begin position="325"/>
        <end position="344"/>
    </location>
</feature>
<keyword evidence="4" id="KW-1133">Transmembrane helix</keyword>
<dbReference type="PANTHER" id="PTHR45138:SF9">
    <property type="entry name" value="DIGUANYLATE CYCLASE DGCM-RELATED"/>
    <property type="match status" value="1"/>
</dbReference>
<feature type="domain" description="GGDEF" evidence="5">
    <location>
        <begin position="436"/>
        <end position="573"/>
    </location>
</feature>
<dbReference type="CDD" id="cd01949">
    <property type="entry name" value="GGDEF"/>
    <property type="match status" value="1"/>
</dbReference>
<dbReference type="NCBIfam" id="TIGR00254">
    <property type="entry name" value="GGDEF"/>
    <property type="match status" value="1"/>
</dbReference>
<dbReference type="GO" id="GO:0005886">
    <property type="term" value="C:plasma membrane"/>
    <property type="evidence" value="ECO:0007669"/>
    <property type="project" value="TreeGrafter"/>
</dbReference>
<dbReference type="EMBL" id="VKGK01000003">
    <property type="protein sequence ID" value="TRY15548.1"/>
    <property type="molecule type" value="Genomic_DNA"/>
</dbReference>
<dbReference type="OrthoDB" id="6247894at2"/>
<keyword evidence="7" id="KW-1185">Reference proteome</keyword>
<dbReference type="InterPro" id="IPR050469">
    <property type="entry name" value="Diguanylate_Cyclase"/>
</dbReference>
<dbReference type="InterPro" id="IPR043128">
    <property type="entry name" value="Rev_trsase/Diguanyl_cyclase"/>
</dbReference>
<evidence type="ECO:0000313" key="6">
    <source>
        <dbReference type="EMBL" id="TRY15548.1"/>
    </source>
</evidence>
<sequence length="588" mass="66555">MRLKKPLGSLKDKLRLLLFITILLTLAIGLTSIGLSQNLQYKLDHLINKDVSKILYALELSKDSQELELITVKLKSFSTDKQRVELLNKLSEQWVEIEKKLLTLINLEDDKTQIQQLHNHLDSIKLATEQIPLLEQLTEIAQEAQIQASHLHLNMNLIEKGFSRAISNELTQLDQMANTQLSQQKYTQLQQSIDDHRELSDFLHKGVQVFRLAAEVDEGADNHINNQLQRETMRHYLALKHHSISSVTASEIKQDWLSQIRPNLIGPSNLFISSRDALNSSRIANVHLEIQAEAAAEIALFSSVLVKRVEQQVEVEGRQLKNDSIAFVILVFFAGVLYTFLIWLTNWHFIAKGIIQPVIATSNAMQAIANEKQNAPLPQADNLELQQMVTSLETLRSYAAQVKSISEIDGLTGAYNRRFFDHKLSQALTSVVHLDPFISIILFDVDNFKQFNDRYGHVTGDQCLKRITKAIKNMPEMQGQIFARFGGEEFIVFLTSTDNRIASLIAELMRKEIVKLAIPHADSLHQQIITISVGVNTISSDIGITVEELIHQADLALYQAKASGKNTIYPNYLEVQDPTCRKVTEFKA</sequence>
<dbReference type="EC" id="2.7.7.65" evidence="2"/>
<organism evidence="6 7">
    <name type="scientific">Shewanella hanedai</name>
    <name type="common">Alteromonas hanedai</name>
    <dbReference type="NCBI Taxonomy" id="25"/>
    <lineage>
        <taxon>Bacteria</taxon>
        <taxon>Pseudomonadati</taxon>
        <taxon>Pseudomonadota</taxon>
        <taxon>Gammaproteobacteria</taxon>
        <taxon>Alteromonadales</taxon>
        <taxon>Shewanellaceae</taxon>
        <taxon>Shewanella</taxon>
    </lineage>
</organism>
<protein>
    <recommendedName>
        <fullName evidence="2">diguanylate cyclase</fullName>
        <ecNumber evidence="2">2.7.7.65</ecNumber>
    </recommendedName>
</protein>
<dbReference type="Gene3D" id="6.10.340.10">
    <property type="match status" value="1"/>
</dbReference>